<feature type="region of interest" description="Disordered" evidence="1">
    <location>
        <begin position="1"/>
        <end position="83"/>
    </location>
</feature>
<dbReference type="AlphaFoldDB" id="A0A9Q3PK51"/>
<organism evidence="2 3">
    <name type="scientific">Austropuccinia psidii MF-1</name>
    <dbReference type="NCBI Taxonomy" id="1389203"/>
    <lineage>
        <taxon>Eukaryota</taxon>
        <taxon>Fungi</taxon>
        <taxon>Dikarya</taxon>
        <taxon>Basidiomycota</taxon>
        <taxon>Pucciniomycotina</taxon>
        <taxon>Pucciniomycetes</taxon>
        <taxon>Pucciniales</taxon>
        <taxon>Sphaerophragmiaceae</taxon>
        <taxon>Austropuccinia</taxon>
    </lineage>
</organism>
<protein>
    <submittedName>
        <fullName evidence="2">Uncharacterized protein</fullName>
    </submittedName>
</protein>
<evidence type="ECO:0000256" key="1">
    <source>
        <dbReference type="SAM" id="MobiDB-lite"/>
    </source>
</evidence>
<evidence type="ECO:0000313" key="2">
    <source>
        <dbReference type="EMBL" id="MBW0563316.1"/>
    </source>
</evidence>
<reference evidence="2" key="1">
    <citation type="submission" date="2021-03" db="EMBL/GenBank/DDBJ databases">
        <title>Draft genome sequence of rust myrtle Austropuccinia psidii MF-1, a brazilian biotype.</title>
        <authorList>
            <person name="Quecine M.C."/>
            <person name="Pachon D.M.R."/>
            <person name="Bonatelli M.L."/>
            <person name="Correr F.H."/>
            <person name="Franceschini L.M."/>
            <person name="Leite T.F."/>
            <person name="Margarido G.R.A."/>
            <person name="Almeida C.A."/>
            <person name="Ferrarezi J.A."/>
            <person name="Labate C.A."/>
        </authorList>
    </citation>
    <scope>NUCLEOTIDE SEQUENCE</scope>
    <source>
        <strain evidence="2">MF-1</strain>
    </source>
</reference>
<feature type="compositionally biased region" description="Polar residues" evidence="1">
    <location>
        <begin position="36"/>
        <end position="46"/>
    </location>
</feature>
<accession>A0A9Q3PK51</accession>
<comment type="caution">
    <text evidence="2">The sequence shown here is derived from an EMBL/GenBank/DDBJ whole genome shotgun (WGS) entry which is preliminary data.</text>
</comment>
<dbReference type="Proteomes" id="UP000765509">
    <property type="component" value="Unassembled WGS sequence"/>
</dbReference>
<name>A0A9Q3PK51_9BASI</name>
<keyword evidence="3" id="KW-1185">Reference proteome</keyword>
<feature type="compositionally biased region" description="Polar residues" evidence="1">
    <location>
        <begin position="64"/>
        <end position="80"/>
    </location>
</feature>
<gene>
    <name evidence="2" type="ORF">O181_103031</name>
</gene>
<feature type="compositionally biased region" description="Polar residues" evidence="1">
    <location>
        <begin position="1"/>
        <end position="13"/>
    </location>
</feature>
<dbReference type="EMBL" id="AVOT02074050">
    <property type="protein sequence ID" value="MBW0563316.1"/>
    <property type="molecule type" value="Genomic_DNA"/>
</dbReference>
<sequence>MNTRRGSQYSIQSDGGGLKSRFDPSKGKIQGKIPSGTESTQGSAISKRQVPDMPMISEPGLELSMSNFNKDKSNSGGSNRHSYEPLKAVLHSVQGQRLGDVATNPPRIDELLVYTEIIP</sequence>
<evidence type="ECO:0000313" key="3">
    <source>
        <dbReference type="Proteomes" id="UP000765509"/>
    </source>
</evidence>
<proteinExistence type="predicted"/>